<dbReference type="PROSITE" id="PS50005">
    <property type="entry name" value="TPR"/>
    <property type="match status" value="3"/>
</dbReference>
<organism evidence="3">
    <name type="scientific">marine metagenome</name>
    <dbReference type="NCBI Taxonomy" id="408172"/>
    <lineage>
        <taxon>unclassified sequences</taxon>
        <taxon>metagenomes</taxon>
        <taxon>ecological metagenomes</taxon>
    </lineage>
</organism>
<name>A0A382SG68_9ZZZZ</name>
<dbReference type="PANTHER" id="PTHR45586">
    <property type="entry name" value="TPR REPEAT-CONTAINING PROTEIN PA4667"/>
    <property type="match status" value="1"/>
</dbReference>
<dbReference type="EMBL" id="UINC01128879">
    <property type="protein sequence ID" value="SVD08904.1"/>
    <property type="molecule type" value="Genomic_DNA"/>
</dbReference>
<dbReference type="SMART" id="SM00028">
    <property type="entry name" value="TPR"/>
    <property type="match status" value="5"/>
</dbReference>
<reference evidence="3" key="1">
    <citation type="submission" date="2018-05" db="EMBL/GenBank/DDBJ databases">
        <authorList>
            <person name="Lanie J.A."/>
            <person name="Ng W.-L."/>
            <person name="Kazmierczak K.M."/>
            <person name="Andrzejewski T.M."/>
            <person name="Davidsen T.M."/>
            <person name="Wayne K.J."/>
            <person name="Tettelin H."/>
            <person name="Glass J.I."/>
            <person name="Rusch D."/>
            <person name="Podicherti R."/>
            <person name="Tsui H.-C.T."/>
            <person name="Winkler M.E."/>
        </authorList>
    </citation>
    <scope>NUCLEOTIDE SEQUENCE</scope>
</reference>
<dbReference type="PROSITE" id="PS50293">
    <property type="entry name" value="TPR_REGION"/>
    <property type="match status" value="1"/>
</dbReference>
<dbReference type="PANTHER" id="PTHR45586:SF1">
    <property type="entry name" value="LIPOPOLYSACCHARIDE ASSEMBLY PROTEIN B"/>
    <property type="match status" value="1"/>
</dbReference>
<dbReference type="InterPro" id="IPR019734">
    <property type="entry name" value="TPR_rpt"/>
</dbReference>
<dbReference type="InterPro" id="IPR011990">
    <property type="entry name" value="TPR-like_helical_dom_sf"/>
</dbReference>
<dbReference type="Pfam" id="PF13176">
    <property type="entry name" value="TPR_7"/>
    <property type="match status" value="1"/>
</dbReference>
<keyword evidence="2" id="KW-0802">TPR repeat</keyword>
<dbReference type="InterPro" id="IPR051012">
    <property type="entry name" value="CellSynth/LPSAsmb/PSIAsmb"/>
</dbReference>
<dbReference type="AlphaFoldDB" id="A0A382SG68"/>
<evidence type="ECO:0000256" key="2">
    <source>
        <dbReference type="ARBA" id="ARBA00022803"/>
    </source>
</evidence>
<evidence type="ECO:0000313" key="3">
    <source>
        <dbReference type="EMBL" id="SVD08904.1"/>
    </source>
</evidence>
<proteinExistence type="predicted"/>
<sequence length="234" mass="27048">MYNDGVRIASMRQPHLEQARTKFRLATKIIPSRLLAWKNLGITQYSLGEIDEAITTFEHVTLFSRNDTVSLRTLGTLYLQQRRDQDAIEVFERALLQVEQLGTLTNLAVAHTRLGHLDDAEKTYLRALETNQDHWQSHYNLGSLYWQRGRLNDAREAFERAVELNPDDIDARHNLAAAYLGLNLLDEAFPLLEMLVQDMPNNASLWRELARVYDHRGMVEESQMAHERATEFGE</sequence>
<protein>
    <submittedName>
        <fullName evidence="3">Uncharacterized protein</fullName>
    </submittedName>
</protein>
<accession>A0A382SG68</accession>
<dbReference type="Pfam" id="PF13432">
    <property type="entry name" value="TPR_16"/>
    <property type="match status" value="1"/>
</dbReference>
<keyword evidence="1" id="KW-0677">Repeat</keyword>
<evidence type="ECO:0000256" key="1">
    <source>
        <dbReference type="ARBA" id="ARBA00022737"/>
    </source>
</evidence>
<dbReference type="Gene3D" id="1.25.40.10">
    <property type="entry name" value="Tetratricopeptide repeat domain"/>
    <property type="match status" value="2"/>
</dbReference>
<gene>
    <name evidence="3" type="ORF">METZ01_LOCUS361758</name>
</gene>
<dbReference type="SUPFAM" id="SSF48452">
    <property type="entry name" value="TPR-like"/>
    <property type="match status" value="1"/>
</dbReference>